<evidence type="ECO:0000313" key="11">
    <source>
        <dbReference type="Proteomes" id="UP001159427"/>
    </source>
</evidence>
<comment type="caution">
    <text evidence="10">The sequence shown here is derived from an EMBL/GenBank/DDBJ whole genome shotgun (WGS) entry which is preliminary data.</text>
</comment>
<comment type="subcellular location">
    <subcellularLocation>
        <location evidence="1">Membrane</location>
        <topology evidence="1">Multi-pass membrane protein</topology>
    </subcellularLocation>
</comment>
<dbReference type="InterPro" id="IPR002153">
    <property type="entry name" value="TRPC_channel"/>
</dbReference>
<dbReference type="Proteomes" id="UP001159427">
    <property type="component" value="Unassembled WGS sequence"/>
</dbReference>
<proteinExistence type="predicted"/>
<evidence type="ECO:0000256" key="7">
    <source>
        <dbReference type="ARBA" id="ARBA00023303"/>
    </source>
</evidence>
<evidence type="ECO:0000256" key="1">
    <source>
        <dbReference type="ARBA" id="ARBA00004141"/>
    </source>
</evidence>
<feature type="transmembrane region" description="Helical" evidence="8">
    <location>
        <begin position="516"/>
        <end position="541"/>
    </location>
</feature>
<evidence type="ECO:0000313" key="10">
    <source>
        <dbReference type="EMBL" id="CAH3017013.1"/>
    </source>
</evidence>
<gene>
    <name evidence="10" type="ORF">PEVE_00034725</name>
</gene>
<evidence type="ECO:0000256" key="3">
    <source>
        <dbReference type="ARBA" id="ARBA00022692"/>
    </source>
</evidence>
<name>A0ABN8LIQ5_9CNID</name>
<dbReference type="EMBL" id="CALNXI010000053">
    <property type="protein sequence ID" value="CAH3017013.1"/>
    <property type="molecule type" value="Genomic_DNA"/>
</dbReference>
<evidence type="ECO:0000256" key="5">
    <source>
        <dbReference type="ARBA" id="ARBA00023065"/>
    </source>
</evidence>
<organism evidence="10 11">
    <name type="scientific">Porites evermanni</name>
    <dbReference type="NCBI Taxonomy" id="104178"/>
    <lineage>
        <taxon>Eukaryota</taxon>
        <taxon>Metazoa</taxon>
        <taxon>Cnidaria</taxon>
        <taxon>Anthozoa</taxon>
        <taxon>Hexacorallia</taxon>
        <taxon>Scleractinia</taxon>
        <taxon>Fungiina</taxon>
        <taxon>Poritidae</taxon>
        <taxon>Porites</taxon>
    </lineage>
</organism>
<keyword evidence="7" id="KW-0407">Ion channel</keyword>
<feature type="transmembrane region" description="Helical" evidence="8">
    <location>
        <begin position="364"/>
        <end position="384"/>
    </location>
</feature>
<protein>
    <recommendedName>
        <fullName evidence="9">Ion transport domain-containing protein</fullName>
    </recommendedName>
</protein>
<keyword evidence="3 8" id="KW-0812">Transmembrane</keyword>
<evidence type="ECO:0000256" key="2">
    <source>
        <dbReference type="ARBA" id="ARBA00022448"/>
    </source>
</evidence>
<dbReference type="PANTHER" id="PTHR10117:SF54">
    <property type="entry name" value="TRANSIENT RECEPTOR POTENTIAL-GAMMA PROTEIN"/>
    <property type="match status" value="1"/>
</dbReference>
<reference evidence="10 11" key="1">
    <citation type="submission" date="2022-05" db="EMBL/GenBank/DDBJ databases">
        <authorList>
            <consortium name="Genoscope - CEA"/>
            <person name="William W."/>
        </authorList>
    </citation>
    <scope>NUCLEOTIDE SEQUENCE [LARGE SCALE GENOMIC DNA]</scope>
</reference>
<dbReference type="Gene3D" id="1.10.287.70">
    <property type="match status" value="1"/>
</dbReference>
<accession>A0ABN8LIQ5</accession>
<dbReference type="Pfam" id="PF00520">
    <property type="entry name" value="Ion_trans"/>
    <property type="match status" value="1"/>
</dbReference>
<feature type="transmembrane region" description="Helical" evidence="8">
    <location>
        <begin position="433"/>
        <end position="459"/>
    </location>
</feature>
<keyword evidence="2" id="KW-0813">Transport</keyword>
<keyword evidence="11" id="KW-1185">Reference proteome</keyword>
<evidence type="ECO:0000259" key="9">
    <source>
        <dbReference type="Pfam" id="PF00520"/>
    </source>
</evidence>
<dbReference type="PANTHER" id="PTHR10117">
    <property type="entry name" value="TRANSIENT RECEPTOR POTENTIAL CHANNEL"/>
    <property type="match status" value="1"/>
</dbReference>
<keyword evidence="6 8" id="KW-0472">Membrane</keyword>
<feature type="transmembrane region" description="Helical" evidence="8">
    <location>
        <begin position="198"/>
        <end position="223"/>
    </location>
</feature>
<feature type="domain" description="Ion transport" evidence="9">
    <location>
        <begin position="330"/>
        <end position="551"/>
    </location>
</feature>
<keyword evidence="5" id="KW-0406">Ion transport</keyword>
<dbReference type="PRINTS" id="PR01097">
    <property type="entry name" value="TRNSRECEPTRP"/>
</dbReference>
<evidence type="ECO:0000256" key="4">
    <source>
        <dbReference type="ARBA" id="ARBA00022989"/>
    </source>
</evidence>
<sequence length="715" mass="82145">MAIRFVENDSTNPIGYKLGESTENNKALLFFPGEARDHDAEELKDETPAAGVEVDLRKFIEQSKNPKGKRWNVDDIVNMVTAENLCSCRDPINMAFQVNCALQRSAMKYSENTVLLNKLAEQTENFAVQLIDQVSVSEELVIRNKPDESHRYASLLSPMTDDAIKYSQKKFVSHPLLYKRLEMRWKHGLPEVLKLYSVLLWLVVLIDTALTPFVLPLVIFAFYRDQKECRRRLAKAKLQRQKQSAPSLCSKASITKENSENNGRKERAVNSDTAPAIPLKTRITKSLAHFSDRYYAYCTSPCVTFLKEKLGQWAFIVLHCRVCVSPSTVTPMVDEYLIFVFFCGMALNEYQQYKKSPRKYFKDMWNYLDVIVEIIYIFIVILRITTIARGGIPYNNRLLEISNYLYGINTLLMVLRVSSILELSPTIGPLQLALYRMCGDLLIILSQYCFVILGFSMAITKSYKAELSYLTPPSYSGESVGKSMDFRKAATLLMWSVFEQTDLKEWRSSSLETSDYVSALFLIYLVFSVIMLVNMLIALLTKTYDNITNNKEVEWKFSRAVVENQYRGMHSMAVPFNLLSVPLQMMYWLGRIKDARKQEAICRQREYRKYYQECLFPVITKRYKKKYGGLFPLSVEEKMDLILNRLDQMKIPAFGENPSVSKSNQFGPPYWKGDRKGDSVVVDLRSSHGDSAVDRAEVKRKSAIISQADRMDPGS</sequence>
<evidence type="ECO:0000256" key="8">
    <source>
        <dbReference type="SAM" id="Phobius"/>
    </source>
</evidence>
<keyword evidence="4 8" id="KW-1133">Transmembrane helix</keyword>
<dbReference type="InterPro" id="IPR005821">
    <property type="entry name" value="Ion_trans_dom"/>
</dbReference>
<evidence type="ECO:0000256" key="6">
    <source>
        <dbReference type="ARBA" id="ARBA00023136"/>
    </source>
</evidence>